<evidence type="ECO:0000313" key="4">
    <source>
        <dbReference type="Proteomes" id="UP000305131"/>
    </source>
</evidence>
<dbReference type="PANTHER" id="PTHR33608">
    <property type="entry name" value="BLL2464 PROTEIN"/>
    <property type="match status" value="1"/>
</dbReference>
<comment type="caution">
    <text evidence="3">The sequence shown here is derived from an EMBL/GenBank/DDBJ whole genome shotgun (WGS) entry which is preliminary data.</text>
</comment>
<protein>
    <submittedName>
        <fullName evidence="3">DUF58 domain-containing protein</fullName>
    </submittedName>
</protein>
<dbReference type="Pfam" id="PF01882">
    <property type="entry name" value="DUF58"/>
    <property type="match status" value="1"/>
</dbReference>
<name>A0A6C1KN43_XANAU</name>
<reference evidence="3 4" key="1">
    <citation type="submission" date="2019-05" db="EMBL/GenBank/DDBJ databases">
        <authorList>
            <person name="Zhou X."/>
        </authorList>
    </citation>
    <scope>NUCLEOTIDE SEQUENCE [LARGE SCALE GENOMIC DNA]</scope>
    <source>
        <strain evidence="3 4">DSM 432</strain>
    </source>
</reference>
<dbReference type="InterPro" id="IPR002881">
    <property type="entry name" value="DUF58"/>
</dbReference>
<feature type="region of interest" description="Disordered" evidence="1">
    <location>
        <begin position="30"/>
        <end position="50"/>
    </location>
</feature>
<dbReference type="OrthoDB" id="9776116at2"/>
<feature type="domain" description="DUF58" evidence="2">
    <location>
        <begin position="60"/>
        <end position="274"/>
    </location>
</feature>
<dbReference type="PANTHER" id="PTHR33608:SF12">
    <property type="entry name" value="DUF58 DOMAIN-CONTAINING PROTEIN"/>
    <property type="match status" value="1"/>
</dbReference>
<evidence type="ECO:0000259" key="2">
    <source>
        <dbReference type="Pfam" id="PF01882"/>
    </source>
</evidence>
<gene>
    <name evidence="3" type="ORF">FBQ73_21960</name>
</gene>
<dbReference type="EMBL" id="VAUP01000042">
    <property type="protein sequence ID" value="TLX40716.1"/>
    <property type="molecule type" value="Genomic_DNA"/>
</dbReference>
<proteinExistence type="predicted"/>
<organism evidence="3 4">
    <name type="scientific">Xanthobacter autotrophicus</name>
    <dbReference type="NCBI Taxonomy" id="280"/>
    <lineage>
        <taxon>Bacteria</taxon>
        <taxon>Pseudomonadati</taxon>
        <taxon>Pseudomonadota</taxon>
        <taxon>Alphaproteobacteria</taxon>
        <taxon>Hyphomicrobiales</taxon>
        <taxon>Xanthobacteraceae</taxon>
        <taxon>Xanthobacter</taxon>
    </lineage>
</organism>
<accession>A0A6C1KN43</accession>
<dbReference type="AlphaFoldDB" id="A0A6C1KN43"/>
<evidence type="ECO:0000256" key="1">
    <source>
        <dbReference type="SAM" id="MobiDB-lite"/>
    </source>
</evidence>
<evidence type="ECO:0000313" key="3">
    <source>
        <dbReference type="EMBL" id="TLX40716.1"/>
    </source>
</evidence>
<dbReference type="Proteomes" id="UP000305131">
    <property type="component" value="Unassembled WGS sequence"/>
</dbReference>
<sequence>MSKREMSEKDPLKGIVARLPDLLAVRPRGGGGFAPGGKVRTHQFGGHRSSFRGRGMEFDEVRAYHPGDDVRTIDWRVTARTGRTHTKLFQEERERPVLILVDARAAMRFGTRGSFKSVLAAKAAALLAWVGIAGSDRVGGVVLAPSGVGAFQPERSRRRILNFVRAVADATAEPARPEATGPALAEALARTRALARPGTLVFLVTDFADLDAHGVREMERLAVDNHVTCLFVFDRLEAHMPDPGLYPVTDGVAVARLDAERAALRAAYAQRFAARHDGVERICRERGMTFLDLETGTDPADVLHPERLRPFQSAGRRVLGRASA</sequence>